<evidence type="ECO:0000256" key="1">
    <source>
        <dbReference type="SAM" id="MobiDB-lite"/>
    </source>
</evidence>
<feature type="compositionally biased region" description="Basic and acidic residues" evidence="1">
    <location>
        <begin position="149"/>
        <end position="158"/>
    </location>
</feature>
<feature type="compositionally biased region" description="Low complexity" evidence="1">
    <location>
        <begin position="118"/>
        <end position="135"/>
    </location>
</feature>
<evidence type="ECO:0000313" key="2">
    <source>
        <dbReference type="EMBL" id="CEK57726.1"/>
    </source>
</evidence>
<accession>A0A0B6YPM9</accession>
<feature type="compositionally biased region" description="Polar residues" evidence="1">
    <location>
        <begin position="78"/>
        <end position="92"/>
    </location>
</feature>
<name>A0A0B6YPM9_9EUPU</name>
<dbReference type="AlphaFoldDB" id="A0A0B6YPM9"/>
<feature type="region of interest" description="Disordered" evidence="1">
    <location>
        <begin position="116"/>
        <end position="164"/>
    </location>
</feature>
<proteinExistence type="predicted"/>
<feature type="compositionally biased region" description="Polar residues" evidence="1">
    <location>
        <begin position="51"/>
        <end position="72"/>
    </location>
</feature>
<dbReference type="EMBL" id="HACG01010861">
    <property type="protein sequence ID" value="CEK57726.1"/>
    <property type="molecule type" value="Transcribed_RNA"/>
</dbReference>
<feature type="region of interest" description="Disordered" evidence="1">
    <location>
        <begin position="46"/>
        <end position="103"/>
    </location>
</feature>
<organism evidence="2">
    <name type="scientific">Arion vulgaris</name>
    <dbReference type="NCBI Taxonomy" id="1028688"/>
    <lineage>
        <taxon>Eukaryota</taxon>
        <taxon>Metazoa</taxon>
        <taxon>Spiralia</taxon>
        <taxon>Lophotrochozoa</taxon>
        <taxon>Mollusca</taxon>
        <taxon>Gastropoda</taxon>
        <taxon>Heterobranchia</taxon>
        <taxon>Euthyneura</taxon>
        <taxon>Panpulmonata</taxon>
        <taxon>Eupulmonata</taxon>
        <taxon>Stylommatophora</taxon>
        <taxon>Helicina</taxon>
        <taxon>Arionoidea</taxon>
        <taxon>Arionidae</taxon>
        <taxon>Arion</taxon>
    </lineage>
</organism>
<reference evidence="2" key="1">
    <citation type="submission" date="2014-12" db="EMBL/GenBank/DDBJ databases">
        <title>Insight into the proteome of Arion vulgaris.</title>
        <authorList>
            <person name="Aradska J."/>
            <person name="Bulat T."/>
            <person name="Smidak R."/>
            <person name="Sarate P."/>
            <person name="Gangsoo J."/>
            <person name="Sialana F."/>
            <person name="Bilban M."/>
            <person name="Lubec G."/>
        </authorList>
    </citation>
    <scope>NUCLEOTIDE SEQUENCE</scope>
    <source>
        <tissue evidence="2">Skin</tissue>
    </source>
</reference>
<feature type="non-terminal residue" evidence="2">
    <location>
        <position position="1"/>
    </location>
</feature>
<gene>
    <name evidence="2" type="primary">ORF30921</name>
</gene>
<sequence>VTSPLRRRIPHTLSMDSAFLAPPCLQSSMFMNEPYVEHHAGCRAASPLPSPRNSQQTLPSMFTRSASPSVPQQWHIPQHTQLLHQNSLPSHTQHPHQSRLPCTITRGSAEPVAQCTFAPASPSKAKSKDSASLSSGEELMSITSSPPAKELRRGDSERSQPPSQ</sequence>
<protein>
    <submittedName>
        <fullName evidence="2">Uncharacterized protein</fullName>
    </submittedName>
</protein>